<gene>
    <name evidence="5" type="ORF">METZ01_LOCUS410245</name>
</gene>
<dbReference type="PANTHER" id="PTHR43398:SF1">
    <property type="entry name" value="DOLICHOL-PHOSPHATE MANNOSYLTRANSFERASE SUBUNIT 1"/>
    <property type="match status" value="1"/>
</dbReference>
<dbReference type="SUPFAM" id="SSF53448">
    <property type="entry name" value="Nucleotide-diphospho-sugar transferases"/>
    <property type="match status" value="1"/>
</dbReference>
<reference evidence="5" key="1">
    <citation type="submission" date="2018-05" db="EMBL/GenBank/DDBJ databases">
        <authorList>
            <person name="Lanie J.A."/>
            <person name="Ng W.-L."/>
            <person name="Kazmierczak K.M."/>
            <person name="Andrzejewski T.M."/>
            <person name="Davidsen T.M."/>
            <person name="Wayne K.J."/>
            <person name="Tettelin H."/>
            <person name="Glass J.I."/>
            <person name="Rusch D."/>
            <person name="Podicherti R."/>
            <person name="Tsui H.-C.T."/>
            <person name="Winkler M.E."/>
        </authorList>
    </citation>
    <scope>NUCLEOTIDE SEQUENCE</scope>
</reference>
<dbReference type="InterPro" id="IPR039528">
    <property type="entry name" value="DPM1-like"/>
</dbReference>
<dbReference type="InterPro" id="IPR001173">
    <property type="entry name" value="Glyco_trans_2-like"/>
</dbReference>
<dbReference type="GO" id="GO:0004582">
    <property type="term" value="F:dolichyl-phosphate beta-D-mannosyltransferase activity"/>
    <property type="evidence" value="ECO:0007669"/>
    <property type="project" value="InterPro"/>
</dbReference>
<keyword evidence="3" id="KW-0808">Transferase</keyword>
<dbReference type="AlphaFoldDB" id="A0A382WH20"/>
<accession>A0A382WH20</accession>
<dbReference type="Pfam" id="PF00535">
    <property type="entry name" value="Glycos_transf_2"/>
    <property type="match status" value="1"/>
</dbReference>
<protein>
    <recommendedName>
        <fullName evidence="4">Glycosyltransferase 2-like domain-containing protein</fullName>
    </recommendedName>
</protein>
<feature type="domain" description="Glycosyltransferase 2-like" evidence="4">
    <location>
        <begin position="3"/>
        <end position="108"/>
    </location>
</feature>
<proteinExistence type="inferred from homology"/>
<organism evidence="5">
    <name type="scientific">marine metagenome</name>
    <dbReference type="NCBI Taxonomy" id="408172"/>
    <lineage>
        <taxon>unclassified sequences</taxon>
        <taxon>metagenomes</taxon>
        <taxon>ecological metagenomes</taxon>
    </lineage>
</organism>
<name>A0A382WH20_9ZZZZ</name>
<evidence type="ECO:0000259" key="4">
    <source>
        <dbReference type="Pfam" id="PF00535"/>
    </source>
</evidence>
<evidence type="ECO:0000256" key="1">
    <source>
        <dbReference type="ARBA" id="ARBA00006739"/>
    </source>
</evidence>
<dbReference type="InterPro" id="IPR029044">
    <property type="entry name" value="Nucleotide-diphossugar_trans"/>
</dbReference>
<dbReference type="Gene3D" id="3.90.550.10">
    <property type="entry name" value="Spore Coat Polysaccharide Biosynthesis Protein SpsA, Chain A"/>
    <property type="match status" value="1"/>
</dbReference>
<evidence type="ECO:0000313" key="5">
    <source>
        <dbReference type="EMBL" id="SVD57391.1"/>
    </source>
</evidence>
<keyword evidence="2" id="KW-0328">Glycosyltransferase</keyword>
<comment type="similarity">
    <text evidence="1">Belongs to the glycosyltransferase 2 family.</text>
</comment>
<feature type="non-terminal residue" evidence="5">
    <location>
        <position position="1"/>
    </location>
</feature>
<dbReference type="PANTHER" id="PTHR43398">
    <property type="entry name" value="DOLICHOL-PHOSPHATE MANNOSYLTRANSFERASE SUBUNIT 1"/>
    <property type="match status" value="1"/>
</dbReference>
<evidence type="ECO:0000256" key="2">
    <source>
        <dbReference type="ARBA" id="ARBA00022676"/>
    </source>
</evidence>
<sequence>GKSGLGPAYIHGFKWAIKKDYNFIFEMDADFSHDPRDIKILYNKCKEGLADICIGSRYKEGINVVNWPLGRIALSLFASYYVRFFTGMNIKDPTSGFICYKRNVIEKINLDMIKFIGYAFQIEMKYKSYLSKFKILEIPIVFTDRKYGKSKLDASIINEAVFGVIYMRIKSFFSTDYYEK</sequence>
<dbReference type="GO" id="GO:0016020">
    <property type="term" value="C:membrane"/>
    <property type="evidence" value="ECO:0007669"/>
    <property type="project" value="GOC"/>
</dbReference>
<dbReference type="GO" id="GO:0009247">
    <property type="term" value="P:glycolipid biosynthetic process"/>
    <property type="evidence" value="ECO:0007669"/>
    <property type="project" value="TreeGrafter"/>
</dbReference>
<dbReference type="EMBL" id="UINC01159353">
    <property type="protein sequence ID" value="SVD57391.1"/>
    <property type="molecule type" value="Genomic_DNA"/>
</dbReference>
<evidence type="ECO:0000256" key="3">
    <source>
        <dbReference type="ARBA" id="ARBA00022679"/>
    </source>
</evidence>